<name>A0AAV5U5J8_9BILA</name>
<reference evidence="2" key="1">
    <citation type="submission" date="2023-10" db="EMBL/GenBank/DDBJ databases">
        <title>Genome assembly of Pristionchus species.</title>
        <authorList>
            <person name="Yoshida K."/>
            <person name="Sommer R.J."/>
        </authorList>
    </citation>
    <scope>NUCLEOTIDE SEQUENCE</scope>
    <source>
        <strain evidence="2">RS0144</strain>
    </source>
</reference>
<organism evidence="2 3">
    <name type="scientific">Pristionchus entomophagus</name>
    <dbReference type="NCBI Taxonomy" id="358040"/>
    <lineage>
        <taxon>Eukaryota</taxon>
        <taxon>Metazoa</taxon>
        <taxon>Ecdysozoa</taxon>
        <taxon>Nematoda</taxon>
        <taxon>Chromadorea</taxon>
        <taxon>Rhabditida</taxon>
        <taxon>Rhabditina</taxon>
        <taxon>Diplogasteromorpha</taxon>
        <taxon>Diplogasteroidea</taxon>
        <taxon>Neodiplogasteridae</taxon>
        <taxon>Pristionchus</taxon>
    </lineage>
</organism>
<evidence type="ECO:0000313" key="2">
    <source>
        <dbReference type="EMBL" id="GMT02047.1"/>
    </source>
</evidence>
<gene>
    <name evidence="2" type="ORF">PENTCL1PPCAC_24221</name>
</gene>
<dbReference type="Proteomes" id="UP001432027">
    <property type="component" value="Unassembled WGS sequence"/>
</dbReference>
<protein>
    <submittedName>
        <fullName evidence="2">Uncharacterized protein</fullName>
    </submittedName>
</protein>
<dbReference type="EMBL" id="BTSX01000005">
    <property type="protein sequence ID" value="GMT02047.1"/>
    <property type="molecule type" value="Genomic_DNA"/>
</dbReference>
<comment type="caution">
    <text evidence="2">The sequence shown here is derived from an EMBL/GenBank/DDBJ whole genome shotgun (WGS) entry which is preliminary data.</text>
</comment>
<accession>A0AAV5U5J8</accession>
<sequence length="259" mass="29228">MNAARDKANLSAKRNVIVIDVDESTSDQPCAKKDSESVSSKRVVELEEELRKSKGDFQRACLAARKVELRAEAAEERLDCKYGIKENYEAEKKRADELEKKLAEISAKEVSGGAECNVNSDLAQENEALKKEMAEIREEHRVKVQNLTIKSAEDVLQVLDNQAENSARINELTDKLAKYEGDLFQMLCPDSSHTISYELASKKLRSVAMGNEGEKLNHKLNLCFTRLPQLNSLVLYCRKCDATLHKTDIILHFLSKCHE</sequence>
<feature type="coiled-coil region" evidence="1">
    <location>
        <begin position="81"/>
        <end position="146"/>
    </location>
</feature>
<evidence type="ECO:0000313" key="3">
    <source>
        <dbReference type="Proteomes" id="UP001432027"/>
    </source>
</evidence>
<keyword evidence="1" id="KW-0175">Coiled coil</keyword>
<keyword evidence="3" id="KW-1185">Reference proteome</keyword>
<proteinExistence type="predicted"/>
<dbReference type="AlphaFoldDB" id="A0AAV5U5J8"/>
<evidence type="ECO:0000256" key="1">
    <source>
        <dbReference type="SAM" id="Coils"/>
    </source>
</evidence>
<feature type="non-terminal residue" evidence="2">
    <location>
        <position position="259"/>
    </location>
</feature>